<comment type="caution">
    <text evidence="2">The sequence shown here is derived from an EMBL/GenBank/DDBJ whole genome shotgun (WGS) entry which is preliminary data.</text>
</comment>
<keyword evidence="3" id="KW-1185">Reference proteome</keyword>
<protein>
    <submittedName>
        <fullName evidence="2">Uncharacterized protein</fullName>
    </submittedName>
</protein>
<accession>A0A5C5WYV1</accession>
<evidence type="ECO:0000256" key="1">
    <source>
        <dbReference type="SAM" id="MobiDB-lite"/>
    </source>
</evidence>
<sequence length="268" mass="29055">MSSQSRSGDGMSAAAARAGWLAAGRDDGGRDDAGRAAADRWAEAAAGAPPEAPDDWRGAAGLPLAAPGVLIRICCWHFGHFSIETCPVGVNRKTVPHWEHLTCIGADMRMDSRGCWVGDKPEQEGASKSPNERPHSRSVTAPFQSTKRLVARGIVPARHGRYKQNESWPEVYSGNTVPRRCRDSNPISGSPPRTGQAPALAAIDMSYSGRVPLSSKPVCHRWSDVRFAPSHRRFAREIGTSQDNGEPESEAIPGTPPQRRSHRSRRLL</sequence>
<feature type="region of interest" description="Disordered" evidence="1">
    <location>
        <begin position="118"/>
        <end position="142"/>
    </location>
</feature>
<evidence type="ECO:0000313" key="3">
    <source>
        <dbReference type="Proteomes" id="UP000318053"/>
    </source>
</evidence>
<proteinExistence type="predicted"/>
<name>A0A5C5WYV1_9BACT</name>
<dbReference type="EMBL" id="SJPK01000016">
    <property type="protein sequence ID" value="TWT56134.1"/>
    <property type="molecule type" value="Genomic_DNA"/>
</dbReference>
<feature type="region of interest" description="Disordered" evidence="1">
    <location>
        <begin position="22"/>
        <end position="54"/>
    </location>
</feature>
<feature type="compositionally biased region" description="Basic and acidic residues" evidence="1">
    <location>
        <begin position="24"/>
        <end position="42"/>
    </location>
</feature>
<feature type="compositionally biased region" description="Basic and acidic residues" evidence="1">
    <location>
        <begin position="119"/>
        <end position="135"/>
    </location>
</feature>
<evidence type="ECO:0000313" key="2">
    <source>
        <dbReference type="EMBL" id="TWT56134.1"/>
    </source>
</evidence>
<dbReference type="AlphaFoldDB" id="A0A5C5WYV1"/>
<reference evidence="2 3" key="1">
    <citation type="submission" date="2019-02" db="EMBL/GenBank/DDBJ databases">
        <title>Deep-cultivation of Planctomycetes and their phenomic and genomic characterization uncovers novel biology.</title>
        <authorList>
            <person name="Wiegand S."/>
            <person name="Jogler M."/>
            <person name="Boedeker C."/>
            <person name="Pinto D."/>
            <person name="Vollmers J."/>
            <person name="Rivas-Marin E."/>
            <person name="Kohn T."/>
            <person name="Peeters S.H."/>
            <person name="Heuer A."/>
            <person name="Rast P."/>
            <person name="Oberbeckmann S."/>
            <person name="Bunk B."/>
            <person name="Jeske O."/>
            <person name="Meyerdierks A."/>
            <person name="Storesund J.E."/>
            <person name="Kallscheuer N."/>
            <person name="Luecker S."/>
            <person name="Lage O.M."/>
            <person name="Pohl T."/>
            <person name="Merkel B.J."/>
            <person name="Hornburger P."/>
            <person name="Mueller R.-W."/>
            <person name="Bruemmer F."/>
            <person name="Labrenz M."/>
            <person name="Spormann A.M."/>
            <person name="Op Den Camp H."/>
            <person name="Overmann J."/>
            <person name="Amann R."/>
            <person name="Jetten M.S.M."/>
            <person name="Mascher T."/>
            <person name="Medema M.H."/>
            <person name="Devos D.P."/>
            <person name="Kaster A.-K."/>
            <person name="Ovreas L."/>
            <person name="Rohde M."/>
            <person name="Galperin M.Y."/>
            <person name="Jogler C."/>
        </authorList>
    </citation>
    <scope>NUCLEOTIDE SEQUENCE [LARGE SCALE GENOMIC DNA]</scope>
    <source>
        <strain evidence="2 3">CA85</strain>
    </source>
</reference>
<dbReference type="Proteomes" id="UP000318053">
    <property type="component" value="Unassembled WGS sequence"/>
</dbReference>
<feature type="region of interest" description="Disordered" evidence="1">
    <location>
        <begin position="235"/>
        <end position="268"/>
    </location>
</feature>
<feature type="compositionally biased region" description="Basic residues" evidence="1">
    <location>
        <begin position="259"/>
        <end position="268"/>
    </location>
</feature>
<gene>
    <name evidence="2" type="ORF">CA85_44760</name>
</gene>
<organism evidence="2 3">
    <name type="scientific">Allorhodopirellula solitaria</name>
    <dbReference type="NCBI Taxonomy" id="2527987"/>
    <lineage>
        <taxon>Bacteria</taxon>
        <taxon>Pseudomonadati</taxon>
        <taxon>Planctomycetota</taxon>
        <taxon>Planctomycetia</taxon>
        <taxon>Pirellulales</taxon>
        <taxon>Pirellulaceae</taxon>
        <taxon>Allorhodopirellula</taxon>
    </lineage>
</organism>